<feature type="region of interest" description="Disordered" evidence="1">
    <location>
        <begin position="89"/>
        <end position="118"/>
    </location>
</feature>
<proteinExistence type="predicted"/>
<evidence type="ECO:0000256" key="1">
    <source>
        <dbReference type="SAM" id="MobiDB-lite"/>
    </source>
</evidence>
<keyword evidence="4" id="KW-1185">Reference proteome</keyword>
<sequence>MRSTSTPTGRRGPRNIAHTSSFCLRDAARLRCSISDEGDGRCPVFGCTMRIRTRPVSSQPCDTASRDAHPPLLPFFLFLESCPELPPLVSLPSPPSPSNPTPKQAPYTSSTTPPVDPASLLGRSLTLSAAPERNLGIEARGVRHVPVDTGRGLIGERRRRSRPPQAFLWAPQTVPRPPAFVLLILLHPPNANPYPARPSANLFIWLVANCVLSTFGIGIPGPGIFFLGLGDTMLVVSFMNTGRVYCRLIYVRAFLSSS</sequence>
<gene>
    <name evidence="3" type="ORF">B0H17DRAFT_1212415</name>
</gene>
<accession>A0AAD7G2Z0</accession>
<keyword evidence="2" id="KW-1133">Transmembrane helix</keyword>
<reference evidence="3" key="1">
    <citation type="submission" date="2023-03" db="EMBL/GenBank/DDBJ databases">
        <title>Massive genome expansion in bonnet fungi (Mycena s.s.) driven by repeated elements and novel gene families across ecological guilds.</title>
        <authorList>
            <consortium name="Lawrence Berkeley National Laboratory"/>
            <person name="Harder C.B."/>
            <person name="Miyauchi S."/>
            <person name="Viragh M."/>
            <person name="Kuo A."/>
            <person name="Thoen E."/>
            <person name="Andreopoulos B."/>
            <person name="Lu D."/>
            <person name="Skrede I."/>
            <person name="Drula E."/>
            <person name="Henrissat B."/>
            <person name="Morin E."/>
            <person name="Kohler A."/>
            <person name="Barry K."/>
            <person name="LaButti K."/>
            <person name="Morin E."/>
            <person name="Salamov A."/>
            <person name="Lipzen A."/>
            <person name="Mereny Z."/>
            <person name="Hegedus B."/>
            <person name="Baldrian P."/>
            <person name="Stursova M."/>
            <person name="Weitz H."/>
            <person name="Taylor A."/>
            <person name="Grigoriev I.V."/>
            <person name="Nagy L.G."/>
            <person name="Martin F."/>
            <person name="Kauserud H."/>
        </authorList>
    </citation>
    <scope>NUCLEOTIDE SEQUENCE</scope>
    <source>
        <strain evidence="3">CBHHK067</strain>
    </source>
</reference>
<keyword evidence="2" id="KW-0812">Transmembrane</keyword>
<keyword evidence="2" id="KW-0472">Membrane</keyword>
<name>A0AAD7G2Z0_MYCRO</name>
<dbReference type="EMBL" id="JARKIE010000255">
    <property type="protein sequence ID" value="KAJ7660985.1"/>
    <property type="molecule type" value="Genomic_DNA"/>
</dbReference>
<comment type="caution">
    <text evidence="3">The sequence shown here is derived from an EMBL/GenBank/DDBJ whole genome shotgun (WGS) entry which is preliminary data.</text>
</comment>
<dbReference type="Proteomes" id="UP001221757">
    <property type="component" value="Unassembled WGS sequence"/>
</dbReference>
<feature type="transmembrane region" description="Helical" evidence="2">
    <location>
        <begin position="202"/>
        <end position="229"/>
    </location>
</feature>
<evidence type="ECO:0000313" key="4">
    <source>
        <dbReference type="Proteomes" id="UP001221757"/>
    </source>
</evidence>
<protein>
    <submittedName>
        <fullName evidence="3">Uncharacterized protein</fullName>
    </submittedName>
</protein>
<evidence type="ECO:0000256" key="2">
    <source>
        <dbReference type="SAM" id="Phobius"/>
    </source>
</evidence>
<evidence type="ECO:0000313" key="3">
    <source>
        <dbReference type="EMBL" id="KAJ7660985.1"/>
    </source>
</evidence>
<organism evidence="3 4">
    <name type="scientific">Mycena rosella</name>
    <name type="common">Pink bonnet</name>
    <name type="synonym">Agaricus rosellus</name>
    <dbReference type="NCBI Taxonomy" id="1033263"/>
    <lineage>
        <taxon>Eukaryota</taxon>
        <taxon>Fungi</taxon>
        <taxon>Dikarya</taxon>
        <taxon>Basidiomycota</taxon>
        <taxon>Agaricomycotina</taxon>
        <taxon>Agaricomycetes</taxon>
        <taxon>Agaricomycetidae</taxon>
        <taxon>Agaricales</taxon>
        <taxon>Marasmiineae</taxon>
        <taxon>Mycenaceae</taxon>
        <taxon>Mycena</taxon>
    </lineage>
</organism>
<dbReference type="AlphaFoldDB" id="A0AAD7G2Z0"/>